<keyword evidence="5 6" id="KW-0472">Membrane</keyword>
<dbReference type="InterPro" id="IPR010432">
    <property type="entry name" value="RDD"/>
</dbReference>
<dbReference type="EMBL" id="RCDA01000001">
    <property type="protein sequence ID" value="RLK51194.1"/>
    <property type="molecule type" value="Genomic_DNA"/>
</dbReference>
<dbReference type="AlphaFoldDB" id="A0A498C4V5"/>
<gene>
    <name evidence="8" type="ORF">DFR31_1116</name>
</gene>
<feature type="domain" description="RDD" evidence="7">
    <location>
        <begin position="8"/>
        <end position="167"/>
    </location>
</feature>
<feature type="transmembrane region" description="Helical" evidence="6">
    <location>
        <begin position="134"/>
        <end position="154"/>
    </location>
</feature>
<dbReference type="Pfam" id="PF06271">
    <property type="entry name" value="RDD"/>
    <property type="match status" value="1"/>
</dbReference>
<feature type="transmembrane region" description="Helical" evidence="6">
    <location>
        <begin position="12"/>
        <end position="38"/>
    </location>
</feature>
<dbReference type="RefSeq" id="WP_121441617.1">
    <property type="nucleotide sequence ID" value="NZ_RCDA01000001.1"/>
</dbReference>
<sequence length="183" mass="20569">MSQHAYPASLTVRILAFVYDLMLVIAILLIGGALPLVFTGGDAIEPGTVAGFLYQLYLLLLTGGFFVFFWVRGGQTLGMKTWRLRVVHPDGQLIGVRTALVRILLPAIGWALVFAGLYWAYFSDWSQVQSRGSQHFTLLLASLPLVLMFGWIRVDEWRRGWHDRLANTLVVREPKRPKADPAD</sequence>
<keyword evidence="2" id="KW-1003">Cell membrane</keyword>
<organism evidence="8 9">
    <name type="scientific">Alkalispirillum mobile</name>
    <dbReference type="NCBI Taxonomy" id="85925"/>
    <lineage>
        <taxon>Bacteria</taxon>
        <taxon>Pseudomonadati</taxon>
        <taxon>Pseudomonadota</taxon>
        <taxon>Gammaproteobacteria</taxon>
        <taxon>Chromatiales</taxon>
        <taxon>Ectothiorhodospiraceae</taxon>
        <taxon>Alkalispirillum</taxon>
    </lineage>
</organism>
<keyword evidence="9" id="KW-1185">Reference proteome</keyword>
<evidence type="ECO:0000313" key="9">
    <source>
        <dbReference type="Proteomes" id="UP000275461"/>
    </source>
</evidence>
<dbReference type="Proteomes" id="UP000275461">
    <property type="component" value="Unassembled WGS sequence"/>
</dbReference>
<dbReference type="GO" id="GO:0005886">
    <property type="term" value="C:plasma membrane"/>
    <property type="evidence" value="ECO:0007669"/>
    <property type="project" value="UniProtKB-SubCell"/>
</dbReference>
<evidence type="ECO:0000313" key="8">
    <source>
        <dbReference type="EMBL" id="RLK51194.1"/>
    </source>
</evidence>
<name>A0A498C4V5_9GAMM</name>
<evidence type="ECO:0000256" key="1">
    <source>
        <dbReference type="ARBA" id="ARBA00004651"/>
    </source>
</evidence>
<dbReference type="PANTHER" id="PTHR36115">
    <property type="entry name" value="PROLINE-RICH ANTIGEN HOMOLOG-RELATED"/>
    <property type="match status" value="1"/>
</dbReference>
<proteinExistence type="predicted"/>
<comment type="subcellular location">
    <subcellularLocation>
        <location evidence="1">Cell membrane</location>
        <topology evidence="1">Multi-pass membrane protein</topology>
    </subcellularLocation>
</comment>
<evidence type="ECO:0000259" key="7">
    <source>
        <dbReference type="Pfam" id="PF06271"/>
    </source>
</evidence>
<accession>A0A498C4V5</accession>
<feature type="transmembrane region" description="Helical" evidence="6">
    <location>
        <begin position="103"/>
        <end position="122"/>
    </location>
</feature>
<keyword evidence="4 6" id="KW-1133">Transmembrane helix</keyword>
<comment type="caution">
    <text evidence="8">The sequence shown here is derived from an EMBL/GenBank/DDBJ whole genome shotgun (WGS) entry which is preliminary data.</text>
</comment>
<evidence type="ECO:0000256" key="5">
    <source>
        <dbReference type="ARBA" id="ARBA00023136"/>
    </source>
</evidence>
<evidence type="ECO:0000256" key="4">
    <source>
        <dbReference type="ARBA" id="ARBA00022989"/>
    </source>
</evidence>
<evidence type="ECO:0000256" key="3">
    <source>
        <dbReference type="ARBA" id="ARBA00022692"/>
    </source>
</evidence>
<protein>
    <submittedName>
        <fullName evidence="8">RDD family protein</fullName>
    </submittedName>
</protein>
<keyword evidence="3 6" id="KW-0812">Transmembrane</keyword>
<dbReference type="OrthoDB" id="9793824at2"/>
<reference evidence="8 9" key="1">
    <citation type="submission" date="2018-10" db="EMBL/GenBank/DDBJ databases">
        <title>Genomic Encyclopedia of Type Strains, Phase IV (KMG-IV): sequencing the most valuable type-strain genomes for metagenomic binning, comparative biology and taxonomic classification.</title>
        <authorList>
            <person name="Goeker M."/>
        </authorList>
    </citation>
    <scope>NUCLEOTIDE SEQUENCE [LARGE SCALE GENOMIC DNA]</scope>
    <source>
        <strain evidence="8 9">DSM 12769</strain>
    </source>
</reference>
<dbReference type="PANTHER" id="PTHR36115:SF10">
    <property type="entry name" value="RDD DOMAIN-CONTAINING PROTEIN"/>
    <property type="match status" value="1"/>
</dbReference>
<feature type="transmembrane region" description="Helical" evidence="6">
    <location>
        <begin position="50"/>
        <end position="71"/>
    </location>
</feature>
<dbReference type="InterPro" id="IPR051791">
    <property type="entry name" value="Pra-immunoreactive"/>
</dbReference>
<evidence type="ECO:0000256" key="2">
    <source>
        <dbReference type="ARBA" id="ARBA00022475"/>
    </source>
</evidence>
<evidence type="ECO:0000256" key="6">
    <source>
        <dbReference type="SAM" id="Phobius"/>
    </source>
</evidence>